<protein>
    <recommendedName>
        <fullName evidence="4">HNH endonuclease</fullName>
    </recommendedName>
</protein>
<dbReference type="EMBL" id="MH460460">
    <property type="protein sequence ID" value="AXG66723.1"/>
    <property type="molecule type" value="Genomic_DNA"/>
</dbReference>
<evidence type="ECO:0000313" key="2">
    <source>
        <dbReference type="EMBL" id="AXG66723.1"/>
    </source>
</evidence>
<feature type="region of interest" description="Disordered" evidence="1">
    <location>
        <begin position="160"/>
        <end position="180"/>
    </location>
</feature>
<evidence type="ECO:0000313" key="3">
    <source>
        <dbReference type="Proteomes" id="UP000263742"/>
    </source>
</evidence>
<proteinExistence type="predicted"/>
<name>A0A384ZWT6_9CAUD</name>
<gene>
    <name evidence="2" type="ORF">JA13_320</name>
</gene>
<evidence type="ECO:0008006" key="4">
    <source>
        <dbReference type="Google" id="ProtNLM"/>
    </source>
</evidence>
<evidence type="ECO:0000256" key="1">
    <source>
        <dbReference type="SAM" id="MobiDB-lite"/>
    </source>
</evidence>
<organism evidence="2 3">
    <name type="scientific">Dickeya phage vB_DsoM_JA13</name>
    <dbReference type="NCBI Taxonomy" id="2283030"/>
    <lineage>
        <taxon>Viruses</taxon>
        <taxon>Duplodnaviria</taxon>
        <taxon>Heunggongvirae</taxon>
        <taxon>Uroviricota</taxon>
        <taxon>Caudoviricetes</taxon>
        <taxon>Salmondvirus</taxon>
        <taxon>Salmondvirus JA11</taxon>
    </lineage>
</organism>
<accession>A0A384ZWT6</accession>
<sequence>MAAENRLYANERNGLTQCCICGTFTKAIHWHHTIPQSLGGKDSLQIPLDGNCHTALHAKASAVVSKMHGKRKTPVGEFWDDPKAEQAAEVWLKILVDAMLVPPVDPSSKMILLPSIQVDVETRLALELLKRDTPGITSMSQVLRFCIEVTLKIKGLRNDEQQEFSHSRSERNGKKHRDLW</sequence>
<dbReference type="Proteomes" id="UP000263742">
    <property type="component" value="Segment"/>
</dbReference>
<reference evidence="2 3" key="1">
    <citation type="journal article" date="2018" name="Front. Microbiol.">
        <title>Jumbo Bacteriophages Are Represented Within an Increasing Diversity of Environmental Viruses Infecting the Emerging Phytopathogen, Dickeya solani.</title>
        <authorList>
            <person name="Day A.W."/>
            <person name="Ahn J."/>
            <person name="Salmond G.P.C."/>
        </authorList>
    </citation>
    <scope>NUCLEOTIDE SEQUENCE [LARGE SCALE GENOMIC DNA]</scope>
</reference>